<dbReference type="Proteomes" id="UP000231901">
    <property type="component" value="Chromosome"/>
</dbReference>
<name>A0A2K8QKB7_9GAMM</name>
<dbReference type="GeneID" id="66564336"/>
<dbReference type="EMBL" id="CP025003">
    <property type="protein sequence ID" value="ATZ93967.1"/>
    <property type="molecule type" value="Genomic_DNA"/>
</dbReference>
<dbReference type="KEGG" id="dfn:CVE23_08305"/>
<reference evidence="3" key="1">
    <citation type="journal article" date="2018" name="Genome Announc.">
        <title>Complete genome sequence of a Dickeya fangzhongdai type strain causing bleeding canker of pear tree trunks.</title>
        <authorList>
            <person name="Zhao Y."/>
            <person name="Tian Y."/>
            <person name="Li X."/>
            <person name="Hu B."/>
        </authorList>
    </citation>
    <scope>NUCLEOTIDE SEQUENCE [LARGE SCALE GENOMIC DNA]</scope>
    <source>
        <strain evidence="3">DSM 101947</strain>
    </source>
</reference>
<protein>
    <recommendedName>
        <fullName evidence="1">DUF4365 domain-containing protein</fullName>
    </recommendedName>
</protein>
<organism evidence="2 3">
    <name type="scientific">Dickeya fangzhongdai</name>
    <dbReference type="NCBI Taxonomy" id="1778540"/>
    <lineage>
        <taxon>Bacteria</taxon>
        <taxon>Pseudomonadati</taxon>
        <taxon>Pseudomonadota</taxon>
        <taxon>Gammaproteobacteria</taxon>
        <taxon>Enterobacterales</taxon>
        <taxon>Pectobacteriaceae</taxon>
        <taxon>Dickeya</taxon>
    </lineage>
</organism>
<evidence type="ECO:0000313" key="2">
    <source>
        <dbReference type="EMBL" id="ATZ93967.1"/>
    </source>
</evidence>
<dbReference type="AlphaFoldDB" id="A0A2K8QKB7"/>
<keyword evidence="3" id="KW-1185">Reference proteome</keyword>
<feature type="domain" description="DUF4365" evidence="1">
    <location>
        <begin position="13"/>
        <end position="145"/>
    </location>
</feature>
<gene>
    <name evidence="2" type="ORF">CVE23_08305</name>
</gene>
<dbReference type="RefSeq" id="WP_100849285.1">
    <property type="nucleotide sequence ID" value="NZ_BMJF01000001.1"/>
</dbReference>
<evidence type="ECO:0000259" key="1">
    <source>
        <dbReference type="Pfam" id="PF14280"/>
    </source>
</evidence>
<dbReference type="InterPro" id="IPR025375">
    <property type="entry name" value="DUF4365"/>
</dbReference>
<accession>A0A2K8QKB7</accession>
<sequence length="329" mass="37580">MNLPKYNQTNSQERLGVNAVAEAIAKIGQIWRETPMADVGIDGQIEYVSPEGFATGRMIAVQIKSGPSFFKESNGDWVFHPEEKHRFYWEIFPLPVLIIIHNPDTNLSYWQDARQVLRVAKPTDVKGITIPKSNVLQSTSAKTLFEGFAVIDQDFMSVEEVLDYLIKSKSDNASFPVSYFNLFCSGLTNICRSLYFSMDVAMTVAEVELHNQNSPFGVGVGDSEHNFLFEYIKFIVHQRIADVDFSDCMIDWYDRAMQPSFMAPLTSRGKELVRLIHELEYRLKAEEKIEDTGLLHAAQEGFVQLLFTPSEIQRIELTNKIQREYLKNA</sequence>
<dbReference type="Pfam" id="PF14280">
    <property type="entry name" value="DUF4365"/>
    <property type="match status" value="1"/>
</dbReference>
<evidence type="ECO:0000313" key="3">
    <source>
        <dbReference type="Proteomes" id="UP000231901"/>
    </source>
</evidence>
<proteinExistence type="predicted"/>